<name>A0A0H2RYS3_9AGAM</name>
<dbReference type="InParanoid" id="A0A0H2RYS3"/>
<dbReference type="Proteomes" id="UP000053477">
    <property type="component" value="Unassembled WGS sequence"/>
</dbReference>
<dbReference type="EMBL" id="KQ085907">
    <property type="protein sequence ID" value="KLO17250.1"/>
    <property type="molecule type" value="Genomic_DNA"/>
</dbReference>
<proteinExistence type="predicted"/>
<evidence type="ECO:0000256" key="1">
    <source>
        <dbReference type="SAM" id="MobiDB-lite"/>
    </source>
</evidence>
<evidence type="ECO:0000313" key="2">
    <source>
        <dbReference type="EMBL" id="KLO17250.1"/>
    </source>
</evidence>
<feature type="region of interest" description="Disordered" evidence="1">
    <location>
        <begin position="48"/>
        <end position="86"/>
    </location>
</feature>
<dbReference type="AlphaFoldDB" id="A0A0H2RYS3"/>
<sequence>MSFTLTEVVKAIRDFPTYETAAKHTGATAINRPPLPRRGAQWSGDLARMPLRPQEPGSIVDHVDPPTTGHARPAGSHCPRSPSQMGVAHRMDESLLALRYCSGRQFVAAL</sequence>
<evidence type="ECO:0000313" key="3">
    <source>
        <dbReference type="Proteomes" id="UP000053477"/>
    </source>
</evidence>
<accession>A0A0H2RYS3</accession>
<organism evidence="2 3">
    <name type="scientific">Schizopora paradoxa</name>
    <dbReference type="NCBI Taxonomy" id="27342"/>
    <lineage>
        <taxon>Eukaryota</taxon>
        <taxon>Fungi</taxon>
        <taxon>Dikarya</taxon>
        <taxon>Basidiomycota</taxon>
        <taxon>Agaricomycotina</taxon>
        <taxon>Agaricomycetes</taxon>
        <taxon>Hymenochaetales</taxon>
        <taxon>Schizoporaceae</taxon>
        <taxon>Schizopora</taxon>
    </lineage>
</organism>
<gene>
    <name evidence="2" type="ORF">SCHPADRAFT_887204</name>
</gene>
<reference evidence="2 3" key="1">
    <citation type="submission" date="2015-04" db="EMBL/GenBank/DDBJ databases">
        <title>Complete genome sequence of Schizopora paradoxa KUC8140, a cosmopolitan wood degrader in East Asia.</title>
        <authorList>
            <consortium name="DOE Joint Genome Institute"/>
            <person name="Min B."/>
            <person name="Park H."/>
            <person name="Jang Y."/>
            <person name="Kim J.-J."/>
            <person name="Kim K.H."/>
            <person name="Pangilinan J."/>
            <person name="Lipzen A."/>
            <person name="Riley R."/>
            <person name="Grigoriev I.V."/>
            <person name="Spatafora J.W."/>
            <person name="Choi I.-G."/>
        </authorList>
    </citation>
    <scope>NUCLEOTIDE SEQUENCE [LARGE SCALE GENOMIC DNA]</scope>
    <source>
        <strain evidence="2 3">KUC8140</strain>
    </source>
</reference>
<keyword evidence="3" id="KW-1185">Reference proteome</keyword>
<protein>
    <submittedName>
        <fullName evidence="2">Uncharacterized protein</fullName>
    </submittedName>
</protein>